<evidence type="ECO:0000256" key="4">
    <source>
        <dbReference type="ARBA" id="ARBA00022722"/>
    </source>
</evidence>
<evidence type="ECO:0000256" key="7">
    <source>
        <dbReference type="ARBA" id="ARBA00022801"/>
    </source>
</evidence>
<keyword evidence="7 9" id="KW-0378">Hydrolase</keyword>
<evidence type="ECO:0000256" key="8">
    <source>
        <dbReference type="ARBA" id="ARBA00024981"/>
    </source>
</evidence>
<comment type="function">
    <text evidence="10">Endonuclease that specifically degrades the RNA of RNA-DNA hybrids.</text>
</comment>
<evidence type="ECO:0000256" key="1">
    <source>
        <dbReference type="ARBA" id="ARBA00000077"/>
    </source>
</evidence>
<comment type="catalytic activity">
    <reaction evidence="1 9 10">
        <text>Endonucleolytic cleavage to 5'-phosphomonoester.</text>
        <dbReference type="EC" id="3.1.26.4"/>
    </reaction>
</comment>
<dbReference type="GO" id="GO:0043137">
    <property type="term" value="P:DNA replication, removal of RNA primer"/>
    <property type="evidence" value="ECO:0007669"/>
    <property type="project" value="TreeGrafter"/>
</dbReference>
<evidence type="ECO:0000256" key="5">
    <source>
        <dbReference type="ARBA" id="ARBA00022723"/>
    </source>
</evidence>
<keyword evidence="13" id="KW-1185">Reference proteome</keyword>
<accession>A0A8K0GKS7</accession>
<evidence type="ECO:0000256" key="9">
    <source>
        <dbReference type="PROSITE-ProRule" id="PRU01319"/>
    </source>
</evidence>
<dbReference type="FunFam" id="1.10.10.460:FF:000001">
    <property type="entry name" value="Ribonuclease"/>
    <property type="match status" value="1"/>
</dbReference>
<comment type="cofactor">
    <cofactor evidence="2">
        <name>Mg(2+)</name>
        <dbReference type="ChEBI" id="CHEBI:18420"/>
    </cofactor>
</comment>
<feature type="binding site" evidence="9">
    <location>
        <position position="50"/>
    </location>
    <ligand>
        <name>a divalent metal cation</name>
        <dbReference type="ChEBI" id="CHEBI:60240"/>
    </ligand>
</feature>
<reference evidence="12" key="1">
    <citation type="submission" date="2019-08" db="EMBL/GenBank/DDBJ databases">
        <title>The genome of the North American firefly Photinus pyralis.</title>
        <authorList>
            <consortium name="Photinus pyralis genome working group"/>
            <person name="Fallon T.R."/>
            <person name="Sander Lower S.E."/>
            <person name="Weng J.-K."/>
        </authorList>
    </citation>
    <scope>NUCLEOTIDE SEQUENCE</scope>
    <source>
        <strain evidence="12">TRF0915ILg1</strain>
        <tissue evidence="12">Whole body</tissue>
    </source>
</reference>
<comment type="cofactor">
    <cofactor evidence="9">
        <name>Mn(2+)</name>
        <dbReference type="ChEBI" id="CHEBI:29035"/>
    </cofactor>
    <cofactor evidence="9">
        <name>Mg(2+)</name>
        <dbReference type="ChEBI" id="CHEBI:18420"/>
    </cofactor>
    <text evidence="9">Manganese or magnesium. Binds 1 divalent metal ion per monomer in the absence of substrate. May bind a second metal ion after substrate binding.</text>
</comment>
<dbReference type="InterPro" id="IPR012337">
    <property type="entry name" value="RNaseH-like_sf"/>
</dbReference>
<keyword evidence="5 9" id="KW-0479">Metal-binding</keyword>
<dbReference type="Pfam" id="PF01351">
    <property type="entry name" value="RNase_HII"/>
    <property type="match status" value="1"/>
</dbReference>
<sequence>MANINSNDIEINSLEMLNEFLSATDNSENAFYISSVPEICKTSPCVLGIDEAGRGPVLGPMVYGTSFCPVEKSEILKKLECADSKDLTEEKRDVIFSNILNSLDTVGWAVEVISPNTICNNMLKRAKYSLNAVSMDSAIGLIRAAEAAGVNIEHIYVDTVGKPEKYQAYLLSIFPQYKITVAKKADSTYPIVSAASICAKVTRDHALQIWKFQEGLDLTHKDFGSGYPGDPVTKKFLAEYCDLVFGFPQLVRFSWSTASNVLDKAAYHVEWEDPEEEKSEIPADTTSITSFFKVVPPKSLHTKKRKRHEYFTQRCLSNQVEF</sequence>
<feature type="domain" description="RNase H type-2" evidence="11">
    <location>
        <begin position="44"/>
        <end position="267"/>
    </location>
</feature>
<proteinExistence type="inferred from homology"/>
<comment type="similarity">
    <text evidence="3">Belongs to the RNase HII family. Eukaryotic subfamily.</text>
</comment>
<dbReference type="CDD" id="cd07181">
    <property type="entry name" value="RNase_HII_eukaryota_like"/>
    <property type="match status" value="1"/>
</dbReference>
<dbReference type="GO" id="GO:0006298">
    <property type="term" value="P:mismatch repair"/>
    <property type="evidence" value="ECO:0007669"/>
    <property type="project" value="TreeGrafter"/>
</dbReference>
<evidence type="ECO:0000256" key="6">
    <source>
        <dbReference type="ARBA" id="ARBA00022759"/>
    </source>
</evidence>
<protein>
    <recommendedName>
        <fullName evidence="10">Ribonuclease</fullName>
        <ecNumber evidence="10">3.1.26.4</ecNumber>
    </recommendedName>
</protein>
<evidence type="ECO:0000313" key="13">
    <source>
        <dbReference type="Proteomes" id="UP000801492"/>
    </source>
</evidence>
<dbReference type="AlphaFoldDB" id="A0A8K0GKS7"/>
<dbReference type="PANTHER" id="PTHR10954:SF7">
    <property type="entry name" value="RIBONUCLEASE H2 SUBUNIT A"/>
    <property type="match status" value="1"/>
</dbReference>
<evidence type="ECO:0000313" key="12">
    <source>
        <dbReference type="EMBL" id="KAF2905277.1"/>
    </source>
</evidence>
<feature type="binding site" evidence="9">
    <location>
        <position position="158"/>
    </location>
    <ligand>
        <name>a divalent metal cation</name>
        <dbReference type="ChEBI" id="CHEBI:60240"/>
    </ligand>
</feature>
<comment type="function">
    <text evidence="8">Catalytic subunit of RNase HII, an endonuclease that specifically degrades the RNA of RNA:DNA hybrids. Participates in DNA replication, possibly by mediating the removal of lagging-strand Okazaki fragment RNA primers during DNA replication. Mediates the excision of single ribonucleotides from DNA:RNA duplexes.</text>
</comment>
<evidence type="ECO:0000256" key="3">
    <source>
        <dbReference type="ARBA" id="ARBA00007058"/>
    </source>
</evidence>
<dbReference type="PANTHER" id="PTHR10954">
    <property type="entry name" value="RIBONUCLEASE H2 SUBUNIT A"/>
    <property type="match status" value="1"/>
</dbReference>
<dbReference type="Proteomes" id="UP000801492">
    <property type="component" value="Unassembled WGS sequence"/>
</dbReference>
<gene>
    <name evidence="12" type="ORF">ILUMI_00897</name>
</gene>
<organism evidence="12 13">
    <name type="scientific">Ignelater luminosus</name>
    <name type="common">Cucubano</name>
    <name type="synonym">Pyrophorus luminosus</name>
    <dbReference type="NCBI Taxonomy" id="2038154"/>
    <lineage>
        <taxon>Eukaryota</taxon>
        <taxon>Metazoa</taxon>
        <taxon>Ecdysozoa</taxon>
        <taxon>Arthropoda</taxon>
        <taxon>Hexapoda</taxon>
        <taxon>Insecta</taxon>
        <taxon>Pterygota</taxon>
        <taxon>Neoptera</taxon>
        <taxon>Endopterygota</taxon>
        <taxon>Coleoptera</taxon>
        <taxon>Polyphaga</taxon>
        <taxon>Elateriformia</taxon>
        <taxon>Elateroidea</taxon>
        <taxon>Elateridae</taxon>
        <taxon>Agrypninae</taxon>
        <taxon>Pyrophorini</taxon>
        <taxon>Ignelater</taxon>
    </lineage>
</organism>
<evidence type="ECO:0000256" key="2">
    <source>
        <dbReference type="ARBA" id="ARBA00001946"/>
    </source>
</evidence>
<dbReference type="OrthoDB" id="7462577at2759"/>
<dbReference type="EC" id="3.1.26.4" evidence="10"/>
<feature type="binding site" evidence="9">
    <location>
        <position position="51"/>
    </location>
    <ligand>
        <name>a divalent metal cation</name>
        <dbReference type="ChEBI" id="CHEBI:60240"/>
    </ligand>
</feature>
<dbReference type="NCBIfam" id="TIGR00729">
    <property type="entry name" value="ribonuclease HII"/>
    <property type="match status" value="1"/>
</dbReference>
<dbReference type="GO" id="GO:0032299">
    <property type="term" value="C:ribonuclease H2 complex"/>
    <property type="evidence" value="ECO:0007669"/>
    <property type="project" value="TreeGrafter"/>
</dbReference>
<dbReference type="GO" id="GO:0046872">
    <property type="term" value="F:metal ion binding"/>
    <property type="evidence" value="ECO:0007669"/>
    <property type="project" value="UniProtKB-KW"/>
</dbReference>
<dbReference type="FunFam" id="3.30.420.10:FF:000016">
    <property type="entry name" value="Ribonuclease"/>
    <property type="match status" value="1"/>
</dbReference>
<keyword evidence="6 9" id="KW-0255">Endonuclease</keyword>
<dbReference type="GO" id="GO:0004523">
    <property type="term" value="F:RNA-DNA hybrid ribonuclease activity"/>
    <property type="evidence" value="ECO:0007669"/>
    <property type="project" value="UniProtKB-UniRule"/>
</dbReference>
<dbReference type="SUPFAM" id="SSF53098">
    <property type="entry name" value="Ribonuclease H-like"/>
    <property type="match status" value="1"/>
</dbReference>
<dbReference type="InterPro" id="IPR036397">
    <property type="entry name" value="RNaseH_sf"/>
</dbReference>
<dbReference type="InterPro" id="IPR024567">
    <property type="entry name" value="RNase_HII/HIII_dom"/>
</dbReference>
<dbReference type="InterPro" id="IPR001352">
    <property type="entry name" value="RNase_HII/HIII"/>
</dbReference>
<dbReference type="PROSITE" id="PS51975">
    <property type="entry name" value="RNASE_H_2"/>
    <property type="match status" value="1"/>
</dbReference>
<dbReference type="InterPro" id="IPR023160">
    <property type="entry name" value="RNase_HII_hlx-loop-hlx_cap_dom"/>
</dbReference>
<dbReference type="InterPro" id="IPR004649">
    <property type="entry name" value="RNase_H2_suA"/>
</dbReference>
<comment type="caution">
    <text evidence="12">The sequence shown here is derived from an EMBL/GenBank/DDBJ whole genome shotgun (WGS) entry which is preliminary data.</text>
</comment>
<dbReference type="Gene3D" id="1.10.10.460">
    <property type="entry name" value="Ribonuclease hii. Domain 2"/>
    <property type="match status" value="1"/>
</dbReference>
<evidence type="ECO:0000259" key="11">
    <source>
        <dbReference type="PROSITE" id="PS51975"/>
    </source>
</evidence>
<dbReference type="GO" id="GO:0003723">
    <property type="term" value="F:RNA binding"/>
    <property type="evidence" value="ECO:0007669"/>
    <property type="project" value="UniProtKB-UniRule"/>
</dbReference>
<name>A0A8K0GKS7_IGNLU</name>
<dbReference type="EMBL" id="VTPC01000571">
    <property type="protein sequence ID" value="KAF2905277.1"/>
    <property type="molecule type" value="Genomic_DNA"/>
</dbReference>
<evidence type="ECO:0000256" key="10">
    <source>
        <dbReference type="RuleBase" id="RU003515"/>
    </source>
</evidence>
<keyword evidence="4 9" id="KW-0540">Nuclease</keyword>
<dbReference type="Gene3D" id="3.30.420.10">
    <property type="entry name" value="Ribonuclease H-like superfamily/Ribonuclease H"/>
    <property type="match status" value="1"/>
</dbReference>